<dbReference type="KEGG" id="nib:GU926_05260"/>
<keyword evidence="2" id="KW-1185">Reference proteome</keyword>
<gene>
    <name evidence="1" type="ORF">GU926_05260</name>
</gene>
<evidence type="ECO:0000313" key="1">
    <source>
        <dbReference type="EMBL" id="QHL86876.1"/>
    </source>
</evidence>
<proteinExistence type="predicted"/>
<dbReference type="RefSeq" id="WP_160689703.1">
    <property type="nucleotide sequence ID" value="NZ_CP047897.1"/>
</dbReference>
<accession>A0A6P1NSQ3</accession>
<dbReference type="EMBL" id="CP047897">
    <property type="protein sequence ID" value="QHL86876.1"/>
    <property type="molecule type" value="Genomic_DNA"/>
</dbReference>
<dbReference type="Proteomes" id="UP000464214">
    <property type="component" value="Chromosome"/>
</dbReference>
<dbReference type="AlphaFoldDB" id="A0A6P1NSQ3"/>
<protein>
    <submittedName>
        <fullName evidence="1">Uncharacterized protein</fullName>
    </submittedName>
</protein>
<evidence type="ECO:0000313" key="2">
    <source>
        <dbReference type="Proteomes" id="UP000464214"/>
    </source>
</evidence>
<sequence>MFIPLWRITSGQAPVHHETMHVLLRTKEGNWNSVSKVVSFFTIPMWFTEGVAEYLAMKVSHDTKVPKLDLQKSGGYLKVDSTCSAALKTEVGQYVVDYIGEEGAMLKLFTSDRKTYAPPFYNCSCSFTKYLGETYGTEVLLRSNAQFKDEQETLEQLTKKDLSTLKEEWLTNLKKQYK</sequence>
<name>A0A6P1NSQ3_9BACT</name>
<organism evidence="1 2">
    <name type="scientific">Nibribacter ruber</name>
    <dbReference type="NCBI Taxonomy" id="2698458"/>
    <lineage>
        <taxon>Bacteria</taxon>
        <taxon>Pseudomonadati</taxon>
        <taxon>Bacteroidota</taxon>
        <taxon>Cytophagia</taxon>
        <taxon>Cytophagales</taxon>
        <taxon>Hymenobacteraceae</taxon>
        <taxon>Nibribacter</taxon>
    </lineage>
</organism>
<reference evidence="1 2" key="1">
    <citation type="submission" date="2020-01" db="EMBL/GenBank/DDBJ databases">
        <authorList>
            <person name="Kim M."/>
        </authorList>
    </citation>
    <scope>NUCLEOTIDE SEQUENCE [LARGE SCALE GENOMIC DNA]</scope>
    <source>
        <strain evidence="1 2">BT10</strain>
    </source>
</reference>